<dbReference type="AlphaFoldDB" id="A0A3S5AL34"/>
<keyword evidence="2" id="KW-1185">Reference proteome</keyword>
<dbReference type="Proteomes" id="UP000784294">
    <property type="component" value="Unassembled WGS sequence"/>
</dbReference>
<dbReference type="EMBL" id="CAAALY010040913">
    <property type="protein sequence ID" value="VEL19289.1"/>
    <property type="molecule type" value="Genomic_DNA"/>
</dbReference>
<comment type="caution">
    <text evidence="1">The sequence shown here is derived from an EMBL/GenBank/DDBJ whole genome shotgun (WGS) entry which is preliminary data.</text>
</comment>
<gene>
    <name evidence="1" type="ORF">PXEA_LOCUS12729</name>
</gene>
<accession>A0A3S5AL34</accession>
<proteinExistence type="predicted"/>
<name>A0A3S5AL34_9PLAT</name>
<protein>
    <submittedName>
        <fullName evidence="1">Uncharacterized protein</fullName>
    </submittedName>
</protein>
<evidence type="ECO:0000313" key="1">
    <source>
        <dbReference type="EMBL" id="VEL19289.1"/>
    </source>
</evidence>
<organism evidence="1 2">
    <name type="scientific">Protopolystoma xenopodis</name>
    <dbReference type="NCBI Taxonomy" id="117903"/>
    <lineage>
        <taxon>Eukaryota</taxon>
        <taxon>Metazoa</taxon>
        <taxon>Spiralia</taxon>
        <taxon>Lophotrochozoa</taxon>
        <taxon>Platyhelminthes</taxon>
        <taxon>Monogenea</taxon>
        <taxon>Polyopisthocotylea</taxon>
        <taxon>Polystomatidea</taxon>
        <taxon>Polystomatidae</taxon>
        <taxon>Protopolystoma</taxon>
    </lineage>
</organism>
<sequence>MAISSESQSALENFGSCILQSYHPAALQIKLQVCFFTLPIGLQCSLCNYLCSDLPDWLNLPANDACPSATIGRRKYFNTGAKLGSISHSCASDRDPIWSRREDCTPSLPTQITGCDRIKLREKVKSLHPTKGPQQHFELHMYRHYIRRNDCEKEVFAEIWRDSKRAKPHLSSNINVHFKELKNCTLGFGIKSTVRLE</sequence>
<evidence type="ECO:0000313" key="2">
    <source>
        <dbReference type="Proteomes" id="UP000784294"/>
    </source>
</evidence>
<reference evidence="1" key="1">
    <citation type="submission" date="2018-11" db="EMBL/GenBank/DDBJ databases">
        <authorList>
            <consortium name="Pathogen Informatics"/>
        </authorList>
    </citation>
    <scope>NUCLEOTIDE SEQUENCE</scope>
</reference>